<evidence type="ECO:0000313" key="2">
    <source>
        <dbReference type="Proteomes" id="UP000008694"/>
    </source>
</evidence>
<sequence>EIWFCFNNKPMRFSLTEFHLCDWPLLLPDKRQRMDDLIEQLTERSEKTEKCFYNSSG</sequence>
<protein>
    <submittedName>
        <fullName evidence="1">Uncharacterized protein</fullName>
    </submittedName>
</protein>
<accession>D7LML4</accession>
<organism evidence="2">
    <name type="scientific">Arabidopsis lyrata subsp. lyrata</name>
    <name type="common">Lyre-leaved rock-cress</name>
    <dbReference type="NCBI Taxonomy" id="81972"/>
    <lineage>
        <taxon>Eukaryota</taxon>
        <taxon>Viridiplantae</taxon>
        <taxon>Streptophyta</taxon>
        <taxon>Embryophyta</taxon>
        <taxon>Tracheophyta</taxon>
        <taxon>Spermatophyta</taxon>
        <taxon>Magnoliopsida</taxon>
        <taxon>eudicotyledons</taxon>
        <taxon>Gunneridae</taxon>
        <taxon>Pentapetalae</taxon>
        <taxon>rosids</taxon>
        <taxon>malvids</taxon>
        <taxon>Brassicales</taxon>
        <taxon>Brassicaceae</taxon>
        <taxon>Camelineae</taxon>
        <taxon>Arabidopsis</taxon>
    </lineage>
</organism>
<feature type="non-terminal residue" evidence="1">
    <location>
        <position position="1"/>
    </location>
</feature>
<dbReference type="Proteomes" id="UP000008694">
    <property type="component" value="Unassembled WGS sequence"/>
</dbReference>
<reference evidence="2" key="1">
    <citation type="journal article" date="2011" name="Nat. Genet.">
        <title>The Arabidopsis lyrata genome sequence and the basis of rapid genome size change.</title>
        <authorList>
            <person name="Hu T.T."/>
            <person name="Pattyn P."/>
            <person name="Bakker E.G."/>
            <person name="Cao J."/>
            <person name="Cheng J.-F."/>
            <person name="Clark R.M."/>
            <person name="Fahlgren N."/>
            <person name="Fawcett J.A."/>
            <person name="Grimwood J."/>
            <person name="Gundlach H."/>
            <person name="Haberer G."/>
            <person name="Hollister J.D."/>
            <person name="Ossowski S."/>
            <person name="Ottilar R.P."/>
            <person name="Salamov A.A."/>
            <person name="Schneeberger K."/>
            <person name="Spannagl M."/>
            <person name="Wang X."/>
            <person name="Yang L."/>
            <person name="Nasrallah M.E."/>
            <person name="Bergelson J."/>
            <person name="Carrington J.C."/>
            <person name="Gaut B.S."/>
            <person name="Schmutz J."/>
            <person name="Mayer K.F.X."/>
            <person name="Van de Peer Y."/>
            <person name="Grigoriev I.V."/>
            <person name="Nordborg M."/>
            <person name="Weigel D."/>
            <person name="Guo Y.-L."/>
        </authorList>
    </citation>
    <scope>NUCLEOTIDE SEQUENCE [LARGE SCALE GENOMIC DNA]</scope>
    <source>
        <strain evidence="2">cv. MN47</strain>
    </source>
</reference>
<proteinExistence type="predicted"/>
<dbReference type="AlphaFoldDB" id="D7LML4"/>
<keyword evidence="2" id="KW-1185">Reference proteome</keyword>
<name>D7LML4_ARALL</name>
<dbReference type="EMBL" id="GL348717">
    <property type="protein sequence ID" value="EFH51987.1"/>
    <property type="molecule type" value="Genomic_DNA"/>
</dbReference>
<dbReference type="HOGENOM" id="CLU_3002594_0_0_1"/>
<gene>
    <name evidence="1" type="ORF">ARALYDRAFT_484927</name>
</gene>
<evidence type="ECO:0000313" key="1">
    <source>
        <dbReference type="EMBL" id="EFH51987.1"/>
    </source>
</evidence>
<dbReference type="Gramene" id="fgenesh2_kg.5__919__AT3G29520.1">
    <property type="protein sequence ID" value="fgenesh2_kg.5__919__AT3G29520.1"/>
    <property type="gene ID" value="fgenesh2_kg.5__919__AT3G29520.1"/>
</dbReference>